<keyword evidence="2" id="KW-1185">Reference proteome</keyword>
<protein>
    <submittedName>
        <fullName evidence="1">Uncharacterized protein</fullName>
    </submittedName>
</protein>
<evidence type="ECO:0000313" key="2">
    <source>
        <dbReference type="Proteomes" id="UP000466332"/>
    </source>
</evidence>
<dbReference type="EMBL" id="WWCS01000014">
    <property type="protein sequence ID" value="MYN41645.1"/>
    <property type="molecule type" value="Genomic_DNA"/>
</dbReference>
<reference evidence="1 2" key="1">
    <citation type="submission" date="2019-12" db="EMBL/GenBank/DDBJ databases">
        <title>Novel species isolated from a subtropical stream in China.</title>
        <authorList>
            <person name="Lu H."/>
        </authorList>
    </citation>
    <scope>NUCLEOTIDE SEQUENCE [LARGE SCALE GENOMIC DNA]</scope>
    <source>
        <strain evidence="1 2">FT109W</strain>
    </source>
</reference>
<proteinExistence type="predicted"/>
<dbReference type="Proteomes" id="UP000466332">
    <property type="component" value="Unassembled WGS sequence"/>
</dbReference>
<sequence>MTTFISAPQLNPLFPSSKKPAFVMCGNTFAGVEKPKFICRAALFYNSQLLRQAPILLVIAIGSHLHHIGAGCRLTVRAIGRIATFRWHGDCIGQNIISSAWFYARLHRTA</sequence>
<comment type="caution">
    <text evidence="1">The sequence shown here is derived from an EMBL/GenBank/DDBJ whole genome shotgun (WGS) entry which is preliminary data.</text>
</comment>
<gene>
    <name evidence="1" type="ORF">GTP55_19985</name>
</gene>
<organism evidence="1 2">
    <name type="scientific">Duganella margarita</name>
    <dbReference type="NCBI Taxonomy" id="2692170"/>
    <lineage>
        <taxon>Bacteria</taxon>
        <taxon>Pseudomonadati</taxon>
        <taxon>Pseudomonadota</taxon>
        <taxon>Betaproteobacteria</taxon>
        <taxon>Burkholderiales</taxon>
        <taxon>Oxalobacteraceae</taxon>
        <taxon>Telluria group</taxon>
        <taxon>Duganella</taxon>
    </lineage>
</organism>
<dbReference type="RefSeq" id="WP_161046612.1">
    <property type="nucleotide sequence ID" value="NZ_WWCS01000014.1"/>
</dbReference>
<name>A0ABW9WNM2_9BURK</name>
<accession>A0ABW9WNM2</accession>
<evidence type="ECO:0000313" key="1">
    <source>
        <dbReference type="EMBL" id="MYN41645.1"/>
    </source>
</evidence>